<proteinExistence type="predicted"/>
<gene>
    <name evidence="2" type="ORF">A3G49_05770</name>
</gene>
<name>A0A1G2LUT4_9BACT</name>
<sequence length="135" mass="16405">MLFNSWLGRIGKSETESERRARIKREERKQKELETERKNKIKEKRLVNRKDVREMSLFRRQLKQLEKDALIDLIVNLRKENAKLKTELEEKRYEVIAARDQGYRQAGEDRYNSLSRAEKDNIQWERDRASDRLVN</sequence>
<dbReference type="AlphaFoldDB" id="A0A1G2LUT4"/>
<organism evidence="2 3">
    <name type="scientific">Candidatus Sungbacteria bacterium RIFCSPLOWO2_12_FULL_41_11</name>
    <dbReference type="NCBI Taxonomy" id="1802286"/>
    <lineage>
        <taxon>Bacteria</taxon>
        <taxon>Candidatus Sungiibacteriota</taxon>
    </lineage>
</organism>
<reference evidence="2 3" key="1">
    <citation type="journal article" date="2016" name="Nat. Commun.">
        <title>Thousands of microbial genomes shed light on interconnected biogeochemical processes in an aquifer system.</title>
        <authorList>
            <person name="Anantharaman K."/>
            <person name="Brown C.T."/>
            <person name="Hug L.A."/>
            <person name="Sharon I."/>
            <person name="Castelle C.J."/>
            <person name="Probst A.J."/>
            <person name="Thomas B.C."/>
            <person name="Singh A."/>
            <person name="Wilkins M.J."/>
            <person name="Karaoz U."/>
            <person name="Brodie E.L."/>
            <person name="Williams K.H."/>
            <person name="Hubbard S.S."/>
            <person name="Banfield J.F."/>
        </authorList>
    </citation>
    <scope>NUCLEOTIDE SEQUENCE [LARGE SCALE GENOMIC DNA]</scope>
</reference>
<protein>
    <submittedName>
        <fullName evidence="2">Uncharacterized protein</fullName>
    </submittedName>
</protein>
<evidence type="ECO:0000313" key="3">
    <source>
        <dbReference type="Proteomes" id="UP000177171"/>
    </source>
</evidence>
<evidence type="ECO:0000256" key="1">
    <source>
        <dbReference type="SAM" id="MobiDB-lite"/>
    </source>
</evidence>
<dbReference type="Proteomes" id="UP000177171">
    <property type="component" value="Unassembled WGS sequence"/>
</dbReference>
<comment type="caution">
    <text evidence="2">The sequence shown here is derived from an EMBL/GenBank/DDBJ whole genome shotgun (WGS) entry which is preliminary data.</text>
</comment>
<dbReference type="EMBL" id="MHQY01000005">
    <property type="protein sequence ID" value="OHA14659.1"/>
    <property type="molecule type" value="Genomic_DNA"/>
</dbReference>
<accession>A0A1G2LUT4</accession>
<evidence type="ECO:0000313" key="2">
    <source>
        <dbReference type="EMBL" id="OHA14659.1"/>
    </source>
</evidence>
<feature type="region of interest" description="Disordered" evidence="1">
    <location>
        <begin position="13"/>
        <end position="37"/>
    </location>
</feature>